<keyword evidence="4" id="KW-0964">Secreted</keyword>
<name>A0ABU6SF60_9FABA</name>
<dbReference type="PANTHER" id="PTHR33348:SF44">
    <property type="entry name" value="PRECURSOR OF CEP6"/>
    <property type="match status" value="1"/>
</dbReference>
<keyword evidence="7" id="KW-0379">Hydroxylation</keyword>
<proteinExistence type="inferred from homology"/>
<evidence type="ECO:0000256" key="6">
    <source>
        <dbReference type="ARBA" id="ARBA00022729"/>
    </source>
</evidence>
<dbReference type="PANTHER" id="PTHR33348">
    <property type="entry name" value="PRECURSOR OF CEP5"/>
    <property type="match status" value="1"/>
</dbReference>
<organism evidence="10 11">
    <name type="scientific">Stylosanthes scabra</name>
    <dbReference type="NCBI Taxonomy" id="79078"/>
    <lineage>
        <taxon>Eukaryota</taxon>
        <taxon>Viridiplantae</taxon>
        <taxon>Streptophyta</taxon>
        <taxon>Embryophyta</taxon>
        <taxon>Tracheophyta</taxon>
        <taxon>Spermatophyta</taxon>
        <taxon>Magnoliopsida</taxon>
        <taxon>eudicotyledons</taxon>
        <taxon>Gunneridae</taxon>
        <taxon>Pentapetalae</taxon>
        <taxon>rosids</taxon>
        <taxon>fabids</taxon>
        <taxon>Fabales</taxon>
        <taxon>Fabaceae</taxon>
        <taxon>Papilionoideae</taxon>
        <taxon>50 kb inversion clade</taxon>
        <taxon>dalbergioids sensu lato</taxon>
        <taxon>Dalbergieae</taxon>
        <taxon>Pterocarpus clade</taxon>
        <taxon>Stylosanthes</taxon>
    </lineage>
</organism>
<evidence type="ECO:0000256" key="9">
    <source>
        <dbReference type="SAM" id="SignalP"/>
    </source>
</evidence>
<feature type="region of interest" description="Disordered" evidence="8">
    <location>
        <begin position="152"/>
        <end position="177"/>
    </location>
</feature>
<protein>
    <submittedName>
        <fullName evidence="10">Uncharacterized protein</fullName>
    </submittedName>
</protein>
<evidence type="ECO:0000256" key="2">
    <source>
        <dbReference type="ARBA" id="ARBA00008963"/>
    </source>
</evidence>
<evidence type="ECO:0000256" key="4">
    <source>
        <dbReference type="ARBA" id="ARBA00022525"/>
    </source>
</evidence>
<reference evidence="10 11" key="1">
    <citation type="journal article" date="2023" name="Plants (Basel)">
        <title>Bridging the Gap: Combining Genomics and Transcriptomics Approaches to Understand Stylosanthes scabra, an Orphan Legume from the Brazilian Caatinga.</title>
        <authorList>
            <person name="Ferreira-Neto J.R.C."/>
            <person name="da Silva M.D."/>
            <person name="Binneck E."/>
            <person name="de Melo N.F."/>
            <person name="da Silva R.H."/>
            <person name="de Melo A.L.T.M."/>
            <person name="Pandolfi V."/>
            <person name="Bustamante F.O."/>
            <person name="Brasileiro-Vidal A.C."/>
            <person name="Benko-Iseppon A.M."/>
        </authorList>
    </citation>
    <scope>NUCLEOTIDE SEQUENCE [LARGE SCALE GENOMIC DNA]</scope>
    <source>
        <tissue evidence="10">Leaves</tissue>
    </source>
</reference>
<dbReference type="InterPro" id="IPR033250">
    <property type="entry name" value="CEP"/>
</dbReference>
<keyword evidence="11" id="KW-1185">Reference proteome</keyword>
<comment type="caution">
    <text evidence="10">The sequence shown here is derived from an EMBL/GenBank/DDBJ whole genome shotgun (WGS) entry which is preliminary data.</text>
</comment>
<evidence type="ECO:0000313" key="10">
    <source>
        <dbReference type="EMBL" id="MED6134910.1"/>
    </source>
</evidence>
<evidence type="ECO:0000256" key="5">
    <source>
        <dbReference type="ARBA" id="ARBA00022702"/>
    </source>
</evidence>
<comment type="similarity">
    <text evidence="2">Belongs to the C-terminally encoded plant signaling peptide (CEP) family.</text>
</comment>
<evidence type="ECO:0000256" key="8">
    <source>
        <dbReference type="SAM" id="MobiDB-lite"/>
    </source>
</evidence>
<evidence type="ECO:0000256" key="1">
    <source>
        <dbReference type="ARBA" id="ARBA00004271"/>
    </source>
</evidence>
<feature type="chain" id="PRO_5045333249" evidence="9">
    <location>
        <begin position="30"/>
        <end position="177"/>
    </location>
</feature>
<feature type="compositionally biased region" description="Polar residues" evidence="8">
    <location>
        <begin position="68"/>
        <end position="82"/>
    </location>
</feature>
<feature type="compositionally biased region" description="Basic and acidic residues" evidence="8">
    <location>
        <begin position="101"/>
        <end position="113"/>
    </location>
</feature>
<feature type="signal peptide" evidence="9">
    <location>
        <begin position="1"/>
        <end position="29"/>
    </location>
</feature>
<evidence type="ECO:0000313" key="11">
    <source>
        <dbReference type="Proteomes" id="UP001341840"/>
    </source>
</evidence>
<keyword evidence="5" id="KW-0372">Hormone</keyword>
<feature type="region of interest" description="Disordered" evidence="8">
    <location>
        <begin position="37"/>
        <end position="139"/>
    </location>
</feature>
<feature type="compositionally biased region" description="Polar residues" evidence="8">
    <location>
        <begin position="37"/>
        <end position="47"/>
    </location>
</feature>
<comment type="subcellular location">
    <subcellularLocation>
        <location evidence="1">Secreted</location>
        <location evidence="1">Extracellular space</location>
        <location evidence="1">Apoplast</location>
    </subcellularLocation>
</comment>
<evidence type="ECO:0000256" key="7">
    <source>
        <dbReference type="ARBA" id="ARBA00023278"/>
    </source>
</evidence>
<keyword evidence="6 9" id="KW-0732">Signal</keyword>
<evidence type="ECO:0000256" key="3">
    <source>
        <dbReference type="ARBA" id="ARBA00022523"/>
    </source>
</evidence>
<gene>
    <name evidence="10" type="ORF">PIB30_041314</name>
</gene>
<dbReference type="EMBL" id="JASCZI010060643">
    <property type="protein sequence ID" value="MED6134910.1"/>
    <property type="molecule type" value="Genomic_DNA"/>
</dbReference>
<sequence length="177" mass="18877">MAKFQSMHKYFVAFLALLLVFNDTHLTHARKILKPLHSNTENNNNPLHHQPPSPNNTPSSNKVENGVVPTSTTTLDHSSSNLDGDRHETLTGHSPGVGHKKFGEENNKKSSMEEDKEASVNGVGPGPSPGAGHSKTDRTTLKIPSMGAAVVSQNNEDVKDSIEGVGPGHSPGVGHKN</sequence>
<dbReference type="Proteomes" id="UP001341840">
    <property type="component" value="Unassembled WGS sequence"/>
</dbReference>
<accession>A0ABU6SF60</accession>
<keyword evidence="3" id="KW-0052">Apoplast</keyword>